<organism evidence="3 4">
    <name type="scientific">Pithovirus sibericum</name>
    <dbReference type="NCBI Taxonomy" id="1450746"/>
    <lineage>
        <taxon>Viruses</taxon>
        <taxon>Pithoviruses</taxon>
        <taxon>Orthopithovirinae</taxon>
        <taxon>Alphapithovirus</taxon>
        <taxon>Alphapithovirus sibericum</taxon>
    </lineage>
</organism>
<dbReference type="InterPro" id="IPR051706">
    <property type="entry name" value="Glycosyltransferase_domain"/>
</dbReference>
<keyword evidence="4" id="KW-1185">Reference proteome</keyword>
<keyword evidence="2" id="KW-0812">Transmembrane</keyword>
<dbReference type="InterPro" id="IPR007577">
    <property type="entry name" value="GlycoTrfase_DXD_sugar-bd_CS"/>
</dbReference>
<keyword evidence="1" id="KW-0808">Transferase</keyword>
<dbReference type="Gene3D" id="3.90.550.20">
    <property type="match status" value="1"/>
</dbReference>
<evidence type="ECO:0000313" key="3">
    <source>
        <dbReference type="EMBL" id="AHH01630.1"/>
    </source>
</evidence>
<dbReference type="KEGG" id="vg:18266091"/>
<dbReference type="GO" id="GO:0000030">
    <property type="term" value="F:mannosyltransferase activity"/>
    <property type="evidence" value="ECO:0007669"/>
    <property type="project" value="TreeGrafter"/>
</dbReference>
<dbReference type="OrthoDB" id="7819at10239"/>
<dbReference type="PANTHER" id="PTHR32385:SF15">
    <property type="entry name" value="INOSITOL PHOSPHOCERAMIDE MANNOSYLTRANSFERASE 1"/>
    <property type="match status" value="1"/>
</dbReference>
<accession>W5SA63</accession>
<dbReference type="RefSeq" id="YP_009000965.1">
    <property type="nucleotide sequence ID" value="NC_023423.1"/>
</dbReference>
<dbReference type="InterPro" id="IPR029044">
    <property type="entry name" value="Nucleotide-diphossugar_trans"/>
</dbReference>
<sequence length="247" mass="28965">MESLRQQIPKRIMQTWKTTTIPDKWKSSQEAVLRLMPDYQYTLLTDFDNERLVREHFPNFLDKWNNFRYPIQKADAIRYMWLYLHGGFYLDLDLEPQDRFDFLLNQGELLLLPSANNISCLTNSFMASVPRHPFWLEVLEAIGQDRPIWAQGKFFEVMYTTGPNMLNKVAKESRHNFTSLSPRLIGSPSVCTYQVTITGSLFKALEGGSWLPDWFIPLMQFFRCSKPYVLKLGLVILLLFVLILLLI</sequence>
<keyword evidence="2" id="KW-0472">Membrane</keyword>
<dbReference type="GeneID" id="18266091"/>
<dbReference type="PANTHER" id="PTHR32385">
    <property type="entry name" value="MANNOSYL PHOSPHORYLINOSITOL CERAMIDE SYNTHASE"/>
    <property type="match status" value="1"/>
</dbReference>
<evidence type="ECO:0000256" key="2">
    <source>
        <dbReference type="SAM" id="Phobius"/>
    </source>
</evidence>
<reference evidence="3 4" key="1">
    <citation type="journal article" date="2014" name="Proc. Natl. Acad. Sci. U.S.A.">
        <title>Thirty-thousand-year-old distant relative of giant icosahedral DNA viruses with a pandoravirus morphology.</title>
        <authorList>
            <person name="Legendre M."/>
            <person name="Bartoli J."/>
            <person name="Shmakova L."/>
            <person name="Jeudy S."/>
            <person name="Labadie K."/>
            <person name="Adrait A."/>
            <person name="Lescot M."/>
            <person name="Poirot O."/>
            <person name="Bertaux L."/>
            <person name="Bruley C."/>
            <person name="Coute Y."/>
            <person name="Rivkina E."/>
            <person name="Abergel C."/>
            <person name="Claverie J.M."/>
        </authorList>
    </citation>
    <scope>NUCLEOTIDE SEQUENCE [LARGE SCALE GENOMIC DNA]</scope>
    <source>
        <strain evidence="3">P1084-T</strain>
    </source>
</reference>
<dbReference type="GO" id="GO:0016020">
    <property type="term" value="C:membrane"/>
    <property type="evidence" value="ECO:0007669"/>
    <property type="project" value="GOC"/>
</dbReference>
<dbReference type="GO" id="GO:0051999">
    <property type="term" value="P:mannosyl-inositol phosphorylceramide biosynthetic process"/>
    <property type="evidence" value="ECO:0007669"/>
    <property type="project" value="TreeGrafter"/>
</dbReference>
<dbReference type="Proteomes" id="UP000202176">
    <property type="component" value="Segment"/>
</dbReference>
<dbReference type="EMBL" id="KF740664">
    <property type="protein sequence ID" value="AHH01630.1"/>
    <property type="molecule type" value="Genomic_DNA"/>
</dbReference>
<evidence type="ECO:0000313" key="4">
    <source>
        <dbReference type="Proteomes" id="UP000202176"/>
    </source>
</evidence>
<keyword evidence="2" id="KW-1133">Transmembrane helix</keyword>
<evidence type="ECO:0000256" key="1">
    <source>
        <dbReference type="ARBA" id="ARBA00022679"/>
    </source>
</evidence>
<gene>
    <name evidence="3" type="ORF">pv_63</name>
</gene>
<dbReference type="SUPFAM" id="SSF53448">
    <property type="entry name" value="Nucleotide-diphospho-sugar transferases"/>
    <property type="match status" value="1"/>
</dbReference>
<protein>
    <submittedName>
        <fullName evidence="3">Mannosyl phosphorylinositol ceramide synthase</fullName>
    </submittedName>
</protein>
<name>W5SA63_9VIRU</name>
<dbReference type="Pfam" id="PF04488">
    <property type="entry name" value="Gly_transf_sug"/>
    <property type="match status" value="1"/>
</dbReference>
<proteinExistence type="predicted"/>
<feature type="transmembrane region" description="Helical" evidence="2">
    <location>
        <begin position="228"/>
        <end position="246"/>
    </location>
</feature>